<dbReference type="STRING" id="1210090.GCA_001613185_00271"/>
<name>A0A366DV18_9NOCA</name>
<evidence type="ECO:0000313" key="3">
    <source>
        <dbReference type="Proteomes" id="UP000252586"/>
    </source>
</evidence>
<reference evidence="2 3" key="1">
    <citation type="submission" date="2018-06" db="EMBL/GenBank/DDBJ databases">
        <title>Genomic Encyclopedia of Type Strains, Phase IV (KMG-IV): sequencing the most valuable type-strain genomes for metagenomic binning, comparative biology and taxonomic classification.</title>
        <authorList>
            <person name="Goeker M."/>
        </authorList>
    </citation>
    <scope>NUCLEOTIDE SEQUENCE [LARGE SCALE GENOMIC DNA]</scope>
    <source>
        <strain evidence="2 3">DSM 44599</strain>
    </source>
</reference>
<protein>
    <submittedName>
        <fullName evidence="2">Uncharacterized protein</fullName>
    </submittedName>
</protein>
<keyword evidence="3" id="KW-1185">Reference proteome</keyword>
<gene>
    <name evidence="2" type="ORF">DFR74_102353</name>
</gene>
<accession>A0A366DV18</accession>
<sequence>MARSVTVRPGWLSAISVAASIPVSPPPTTETAPPVAAISVRRRANRWARRGSFSVHAWSATPGTSVVSVPLPTGVDEGVVGQDRVVVERDAPRAGIDRGGARPVEPHPGPLEHPWDPVIGQLLSGRDLVQAQALGEPVRRIHHRDAHPQLPRGTPTARWRACRCNRRPARRCRGFRWCPRRCLRCARSSRSVMGQRSFARVAPDNSALPGESPSLRATLLNPQA</sequence>
<proteinExistence type="predicted"/>
<dbReference type="AlphaFoldDB" id="A0A366DV18"/>
<comment type="caution">
    <text evidence="2">The sequence shown here is derived from an EMBL/GenBank/DDBJ whole genome shotgun (WGS) entry which is preliminary data.</text>
</comment>
<evidence type="ECO:0000256" key="1">
    <source>
        <dbReference type="SAM" id="MobiDB-lite"/>
    </source>
</evidence>
<dbReference type="EMBL" id="QNRE01000002">
    <property type="protein sequence ID" value="RBO93933.1"/>
    <property type="molecule type" value="Genomic_DNA"/>
</dbReference>
<evidence type="ECO:0000313" key="2">
    <source>
        <dbReference type="EMBL" id="RBO93933.1"/>
    </source>
</evidence>
<feature type="region of interest" description="Disordered" evidence="1">
    <location>
        <begin position="203"/>
        <end position="224"/>
    </location>
</feature>
<dbReference type="Proteomes" id="UP000252586">
    <property type="component" value="Unassembled WGS sequence"/>
</dbReference>
<organism evidence="2 3">
    <name type="scientific">Nocardia puris</name>
    <dbReference type="NCBI Taxonomy" id="208602"/>
    <lineage>
        <taxon>Bacteria</taxon>
        <taxon>Bacillati</taxon>
        <taxon>Actinomycetota</taxon>
        <taxon>Actinomycetes</taxon>
        <taxon>Mycobacteriales</taxon>
        <taxon>Nocardiaceae</taxon>
        <taxon>Nocardia</taxon>
    </lineage>
</organism>